<dbReference type="AlphaFoldDB" id="A0A2Z3KRH4"/>
<dbReference type="Proteomes" id="UP000245919">
    <property type="component" value="Chromosome"/>
</dbReference>
<accession>A0A2Z3KRH4</accession>
<dbReference type="EMBL" id="CP028160">
    <property type="protein sequence ID" value="AWN66529.1"/>
    <property type="molecule type" value="Genomic_DNA"/>
</dbReference>
<dbReference type="GeneID" id="89634156"/>
<evidence type="ECO:0000313" key="2">
    <source>
        <dbReference type="Proteomes" id="UP000245919"/>
    </source>
</evidence>
<reference evidence="1 2" key="1">
    <citation type="submission" date="2018-03" db="EMBL/GenBank/DDBJ databases">
        <title>Genome sequence of Lactococcus lactis strain 14B4 from almond drupe.</title>
        <authorList>
            <person name="Tran T.D."/>
            <person name="McGarvey J.A."/>
            <person name="Huynh S."/>
            <person name="Parker C.T."/>
        </authorList>
    </citation>
    <scope>NUCLEOTIDE SEQUENCE [LARGE SCALE GENOMIC DNA]</scope>
    <source>
        <strain evidence="1 2">14B4</strain>
    </source>
</reference>
<organism evidence="1 2">
    <name type="scientific">Lactococcus lactis subsp. lactis</name>
    <name type="common">Streptococcus lactis</name>
    <dbReference type="NCBI Taxonomy" id="1360"/>
    <lineage>
        <taxon>Bacteria</taxon>
        <taxon>Bacillati</taxon>
        <taxon>Bacillota</taxon>
        <taxon>Bacilli</taxon>
        <taxon>Lactobacillales</taxon>
        <taxon>Streptococcaceae</taxon>
        <taxon>Lactococcus</taxon>
    </lineage>
</organism>
<evidence type="ECO:0000313" key="1">
    <source>
        <dbReference type="EMBL" id="AWN66529.1"/>
    </source>
</evidence>
<sequence length="138" mass="16269">MNYKINKILVNQAKINLPWVNTQKTLSLEPFIDLSYELRLKAIEGLENNLEYTMSVEITLSINDYSVRDQTIRFTWDITTIGLPVHGLLIASLLKRGYKDQLVTENEDELKHWTWEVQQLLDELYQDKLNLKNEEVMI</sequence>
<dbReference type="RefSeq" id="WP_109991218.1">
    <property type="nucleotide sequence ID" value="NZ_CP028160.1"/>
</dbReference>
<gene>
    <name evidence="1" type="ORF">LL14B4_10225</name>
</gene>
<protein>
    <submittedName>
        <fullName evidence="1">Uncharacterized protein</fullName>
    </submittedName>
</protein>
<proteinExistence type="predicted"/>
<name>A0A2Z3KRH4_LACLL</name>